<name>A0A8J8P303_HALGN</name>
<dbReference type="EMBL" id="RRYP01002140">
    <property type="protein sequence ID" value="TNV85110.1"/>
    <property type="molecule type" value="Genomic_DNA"/>
</dbReference>
<dbReference type="Proteomes" id="UP000785679">
    <property type="component" value="Unassembled WGS sequence"/>
</dbReference>
<dbReference type="PANTHER" id="PTHR44167:SF24">
    <property type="entry name" value="SERINE_THREONINE-PROTEIN KINASE CHK2"/>
    <property type="match status" value="1"/>
</dbReference>
<dbReference type="OrthoDB" id="1717591at2759"/>
<reference evidence="3" key="1">
    <citation type="submission" date="2019-06" db="EMBL/GenBank/DDBJ databases">
        <authorList>
            <person name="Zheng W."/>
        </authorList>
    </citation>
    <scope>NUCLEOTIDE SEQUENCE</scope>
    <source>
        <strain evidence="3">QDHG01</strain>
    </source>
</reference>
<dbReference type="Pfam" id="PF00069">
    <property type="entry name" value="Pkinase"/>
    <property type="match status" value="1"/>
</dbReference>
<evidence type="ECO:0000313" key="4">
    <source>
        <dbReference type="Proteomes" id="UP000785679"/>
    </source>
</evidence>
<dbReference type="GO" id="GO:0005634">
    <property type="term" value="C:nucleus"/>
    <property type="evidence" value="ECO:0007669"/>
    <property type="project" value="TreeGrafter"/>
</dbReference>
<dbReference type="PROSITE" id="PS50011">
    <property type="entry name" value="PROTEIN_KINASE_DOM"/>
    <property type="match status" value="1"/>
</dbReference>
<dbReference type="PANTHER" id="PTHR44167">
    <property type="entry name" value="OVARIAN-SPECIFIC SERINE/THREONINE-PROTEIN KINASE LOK-RELATED"/>
    <property type="match status" value="1"/>
</dbReference>
<protein>
    <recommendedName>
        <fullName evidence="2">Protein kinase domain-containing protein</fullName>
    </recommendedName>
</protein>
<dbReference type="Gene3D" id="3.30.200.20">
    <property type="entry name" value="Phosphorylase Kinase, domain 1"/>
    <property type="match status" value="1"/>
</dbReference>
<dbReference type="InterPro" id="IPR011009">
    <property type="entry name" value="Kinase-like_dom_sf"/>
</dbReference>
<gene>
    <name evidence="3" type="ORF">FGO68_gene1236</name>
</gene>
<dbReference type="SUPFAM" id="SSF56112">
    <property type="entry name" value="Protein kinase-like (PK-like)"/>
    <property type="match status" value="1"/>
</dbReference>
<feature type="domain" description="Protein kinase" evidence="2">
    <location>
        <begin position="117"/>
        <end position="476"/>
    </location>
</feature>
<proteinExistence type="predicted"/>
<feature type="region of interest" description="Disordered" evidence="1">
    <location>
        <begin position="47"/>
        <end position="88"/>
    </location>
</feature>
<evidence type="ECO:0000256" key="1">
    <source>
        <dbReference type="SAM" id="MobiDB-lite"/>
    </source>
</evidence>
<dbReference type="InterPro" id="IPR000719">
    <property type="entry name" value="Prot_kinase_dom"/>
</dbReference>
<evidence type="ECO:0000313" key="3">
    <source>
        <dbReference type="EMBL" id="TNV85110.1"/>
    </source>
</evidence>
<organism evidence="3 4">
    <name type="scientific">Halteria grandinella</name>
    <dbReference type="NCBI Taxonomy" id="5974"/>
    <lineage>
        <taxon>Eukaryota</taxon>
        <taxon>Sar</taxon>
        <taxon>Alveolata</taxon>
        <taxon>Ciliophora</taxon>
        <taxon>Intramacronucleata</taxon>
        <taxon>Spirotrichea</taxon>
        <taxon>Stichotrichia</taxon>
        <taxon>Sporadotrichida</taxon>
        <taxon>Halteriidae</taxon>
        <taxon>Halteria</taxon>
    </lineage>
</organism>
<evidence type="ECO:0000259" key="2">
    <source>
        <dbReference type="PROSITE" id="PS50011"/>
    </source>
</evidence>
<dbReference type="GO" id="GO:0004674">
    <property type="term" value="F:protein serine/threonine kinase activity"/>
    <property type="evidence" value="ECO:0007669"/>
    <property type="project" value="TreeGrafter"/>
</dbReference>
<sequence>MVNGVVFDDKYEFVDHTILGEGCSSVVKVCYLRNGYSIPTITTTPVEKDDGGANRTTSFLESDAGGAGATRAQTGTGGMGSGSLTLKPPTITDKRKKFAMRANSGGENNQLQDIMVLNVPSMAGGGGNSLSKIARKPLGSGLGSQEDDFPLIKISNTRGAGTDEVKDILSKLNQITSMSSDELTIQPLKATLTTDKDSLTQRKKFAVKIIRARDQEYQKVALKEYKLLRTLNHPGVIKMHDAFVNNARETIYLVMDLCEGESLRQFAGSYPAKYPEHSTPCGGLPEYMYRQITYQMLKIFEYLHSTNVSVCHRDTHSSNVMVQVLPRKAGKPDSEPDDMKVTLIDFNVSRRFREKNINKGGSGEIDSPAMKNILMLTNTGAAAFTAPEINLGYSYTEKVDMWGVGCILYNAIFNDIPFPQKEQNELVEAIKKGEYYRPVDRWPLVPPKARSVLERLLEIDAESRLSASEALRDAWFDPIREEQQSPISLTLPPHHLGANRKY</sequence>
<dbReference type="GO" id="GO:0005524">
    <property type="term" value="F:ATP binding"/>
    <property type="evidence" value="ECO:0007669"/>
    <property type="project" value="InterPro"/>
</dbReference>
<keyword evidence="4" id="KW-1185">Reference proteome</keyword>
<dbReference type="Gene3D" id="1.10.510.10">
    <property type="entry name" value="Transferase(Phosphotransferase) domain 1"/>
    <property type="match status" value="1"/>
</dbReference>
<comment type="caution">
    <text evidence="3">The sequence shown here is derived from an EMBL/GenBank/DDBJ whole genome shotgun (WGS) entry which is preliminary data.</text>
</comment>
<dbReference type="AlphaFoldDB" id="A0A8J8P303"/>
<dbReference type="GO" id="GO:0044773">
    <property type="term" value="P:mitotic DNA damage checkpoint signaling"/>
    <property type="evidence" value="ECO:0007669"/>
    <property type="project" value="TreeGrafter"/>
</dbReference>
<accession>A0A8J8P303</accession>